<feature type="region of interest" description="Disordered" evidence="1">
    <location>
        <begin position="477"/>
        <end position="540"/>
    </location>
</feature>
<name>A0A810PZV4_9FIRM</name>
<organism evidence="2 3">
    <name type="scientific">Vescimonas coprocola</name>
    <dbReference type="NCBI Taxonomy" id="2714355"/>
    <lineage>
        <taxon>Bacteria</taxon>
        <taxon>Bacillati</taxon>
        <taxon>Bacillota</taxon>
        <taxon>Clostridia</taxon>
        <taxon>Eubacteriales</taxon>
        <taxon>Oscillospiraceae</taxon>
        <taxon>Vescimonas</taxon>
    </lineage>
</organism>
<keyword evidence="3" id="KW-1185">Reference proteome</keyword>
<dbReference type="KEGG" id="vcop:MM50RIKEN_09270"/>
<accession>A0A810PZV4</accession>
<sequence length="642" mass="71162">MTTQKWRFPDNNYTSENGLDTSDMEMFKKDPVSSLAREICQNSIDAAFGEKPVRVEFSLFQVARGEVPGVDDLAAQIDACYKYKKDSPKEEPTLRELKKSISRDTITCLRVSDFNTSGIFGVKVNKSGVPFYDLTKGSGVSNKGGSSGGSKGIGKFASFVVSTTNTVFYSTKANDGTSGFIGISKLRSAPIPGKDENLLTLGVGYYAETEKNLPILRELHLDKGFVRSENQYGTDVYIIGFNNFKGWQYDIIAKVLESFMVAVMCGGLEVIVDGIVVNQNTVSSIIYDEVFQGGRGKIEYREIRAQYELLQNDESVIVKELPIDENNTVTVYLKQYGQQDESNATKHCVMVRYPYMKITYINPGAFLPFSALCVIHDNELNKKLRAIENPQHTDWEIKRLNDFPDEKRATRKIKKALETAVNDFIKEILRASSGETTDIEGAGEYLPSQDEVGNVSGSTISTEQVLIKPMKIVKPQTPKTAKAGEAGETYEFGEGELVENGESGKKPRKKPKPKPQPNPNPKSEPKDQTEVGPGKSPVLKKVPLSGMRYRTVVTNKVTGKYDCIFTSQYDENDCEFAIRLCGEAADKYPVDILSASIDGVECTVQDGKIVGMKIEKGKTYKISYSVNSTEMFASEVILSAYR</sequence>
<dbReference type="EMBL" id="AP023418">
    <property type="protein sequence ID" value="BCK81164.1"/>
    <property type="molecule type" value="Genomic_DNA"/>
</dbReference>
<proteinExistence type="predicted"/>
<evidence type="ECO:0000313" key="2">
    <source>
        <dbReference type="EMBL" id="BCK81164.1"/>
    </source>
</evidence>
<dbReference type="RefSeq" id="WP_213541930.1">
    <property type="nucleotide sequence ID" value="NZ_AP023418.1"/>
</dbReference>
<protein>
    <submittedName>
        <fullName evidence="2">Uncharacterized protein</fullName>
    </submittedName>
</protein>
<gene>
    <name evidence="2" type="ORF">MM50RIKEN_09270</name>
</gene>
<reference evidence="2" key="1">
    <citation type="submission" date="2020-09" db="EMBL/GenBank/DDBJ databases">
        <title>New species isolated from human feces.</title>
        <authorList>
            <person name="Kitahara M."/>
            <person name="Shigeno Y."/>
            <person name="Shime M."/>
            <person name="Matsumoto Y."/>
            <person name="Nakamura S."/>
            <person name="Motooka D."/>
            <person name="Fukuoka S."/>
            <person name="Nishikawa H."/>
            <person name="Benno Y."/>
        </authorList>
    </citation>
    <scope>NUCLEOTIDE SEQUENCE</scope>
    <source>
        <strain evidence="2">MM50</strain>
    </source>
</reference>
<evidence type="ECO:0000313" key="3">
    <source>
        <dbReference type="Proteomes" id="UP000681035"/>
    </source>
</evidence>
<dbReference type="Proteomes" id="UP000681035">
    <property type="component" value="Chromosome"/>
</dbReference>
<dbReference type="AlphaFoldDB" id="A0A810PZV4"/>
<evidence type="ECO:0000256" key="1">
    <source>
        <dbReference type="SAM" id="MobiDB-lite"/>
    </source>
</evidence>